<accession>A0ACB0JS56</accession>
<name>A0ACB0JS56_TRIPR</name>
<evidence type="ECO:0000313" key="2">
    <source>
        <dbReference type="Proteomes" id="UP001177021"/>
    </source>
</evidence>
<dbReference type="Proteomes" id="UP001177021">
    <property type="component" value="Unassembled WGS sequence"/>
</dbReference>
<dbReference type="EMBL" id="CASHSV030000109">
    <property type="protein sequence ID" value="CAJ2646584.1"/>
    <property type="molecule type" value="Genomic_DNA"/>
</dbReference>
<reference evidence="1" key="1">
    <citation type="submission" date="2023-10" db="EMBL/GenBank/DDBJ databases">
        <authorList>
            <person name="Rodriguez Cubillos JULIANA M."/>
            <person name="De Vega J."/>
        </authorList>
    </citation>
    <scope>NUCLEOTIDE SEQUENCE</scope>
</reference>
<comment type="caution">
    <text evidence="1">The sequence shown here is derived from an EMBL/GenBank/DDBJ whole genome shotgun (WGS) entry which is preliminary data.</text>
</comment>
<proteinExistence type="predicted"/>
<protein>
    <submittedName>
        <fullName evidence="1">Uncharacterized protein</fullName>
    </submittedName>
</protein>
<sequence length="251" mass="28921">MGSKWEIEKFTGKNDFGLWKVKVRAILTQQKCVEALLGISNMPNTLSNAEKSEMNDKALSVIILCLADNVLREVAKEKTAAAMWTKLDALYMTKSLAHKQCLKERLFFFRMVENKPVVEQLSEFNKIIDDLANIDVNLEDEDKAFHLLCALPKSLENLKDALLYGKEGTITLDEVQSALRTKELTNWESMELKSWTLDAPITCVLRKEYFEALELVEGGVCSSWRREKLIRFKVWLNFFHTMRGIVLELCY</sequence>
<organism evidence="1 2">
    <name type="scientific">Trifolium pratense</name>
    <name type="common">Red clover</name>
    <dbReference type="NCBI Taxonomy" id="57577"/>
    <lineage>
        <taxon>Eukaryota</taxon>
        <taxon>Viridiplantae</taxon>
        <taxon>Streptophyta</taxon>
        <taxon>Embryophyta</taxon>
        <taxon>Tracheophyta</taxon>
        <taxon>Spermatophyta</taxon>
        <taxon>Magnoliopsida</taxon>
        <taxon>eudicotyledons</taxon>
        <taxon>Gunneridae</taxon>
        <taxon>Pentapetalae</taxon>
        <taxon>rosids</taxon>
        <taxon>fabids</taxon>
        <taxon>Fabales</taxon>
        <taxon>Fabaceae</taxon>
        <taxon>Papilionoideae</taxon>
        <taxon>50 kb inversion clade</taxon>
        <taxon>NPAAA clade</taxon>
        <taxon>Hologalegina</taxon>
        <taxon>IRL clade</taxon>
        <taxon>Trifolieae</taxon>
        <taxon>Trifolium</taxon>
    </lineage>
</organism>
<keyword evidence="2" id="KW-1185">Reference proteome</keyword>
<gene>
    <name evidence="1" type="ORF">MILVUS5_LOCUS15270</name>
</gene>
<evidence type="ECO:0000313" key="1">
    <source>
        <dbReference type="EMBL" id="CAJ2646584.1"/>
    </source>
</evidence>